<name>A0A2N5XU82_9HYPH</name>
<proteinExistence type="predicted"/>
<dbReference type="EMBL" id="PKUQ01000011">
    <property type="protein sequence ID" value="PLW78071.1"/>
    <property type="molecule type" value="Genomic_DNA"/>
</dbReference>
<gene>
    <name evidence="1" type="ORF">C0081_06365</name>
</gene>
<accession>A0A2N5XU82</accession>
<dbReference type="Proteomes" id="UP000234881">
    <property type="component" value="Unassembled WGS sequence"/>
</dbReference>
<keyword evidence="2" id="KW-1185">Reference proteome</keyword>
<evidence type="ECO:0000313" key="1">
    <source>
        <dbReference type="EMBL" id="PLW78071.1"/>
    </source>
</evidence>
<evidence type="ECO:0000313" key="2">
    <source>
        <dbReference type="Proteomes" id="UP000234881"/>
    </source>
</evidence>
<comment type="caution">
    <text evidence="1">The sequence shown here is derived from an EMBL/GenBank/DDBJ whole genome shotgun (WGS) entry which is preliminary data.</text>
</comment>
<sequence length="88" mass="9467">MDLPPLPLDGLQMCLFGHDFGFTPSQSQIWTVENPISTHIKGTIAGTGPLACGVVLLRRSLMTCACDGCAMLQCTVRPLALFCNKPMD</sequence>
<dbReference type="AlphaFoldDB" id="A0A2N5XU82"/>
<organism evidence="1 2">
    <name type="scientific">Cohaesibacter celericrescens</name>
    <dbReference type="NCBI Taxonomy" id="2067669"/>
    <lineage>
        <taxon>Bacteria</taxon>
        <taxon>Pseudomonadati</taxon>
        <taxon>Pseudomonadota</taxon>
        <taxon>Alphaproteobacteria</taxon>
        <taxon>Hyphomicrobiales</taxon>
        <taxon>Cohaesibacteraceae</taxon>
    </lineage>
</organism>
<protein>
    <submittedName>
        <fullName evidence="1">Uncharacterized protein</fullName>
    </submittedName>
</protein>
<reference evidence="1 2" key="1">
    <citation type="submission" date="2018-01" db="EMBL/GenBank/DDBJ databases">
        <title>The draft genome sequence of Cohaesibacter sp. H1304.</title>
        <authorList>
            <person name="Wang N.-N."/>
            <person name="Du Z.-J."/>
        </authorList>
    </citation>
    <scope>NUCLEOTIDE SEQUENCE [LARGE SCALE GENOMIC DNA]</scope>
    <source>
        <strain evidence="1 2">H1304</strain>
    </source>
</reference>